<dbReference type="AlphaFoldDB" id="A0A1F2UR51"/>
<evidence type="ECO:0000256" key="2">
    <source>
        <dbReference type="ARBA" id="ARBA00007776"/>
    </source>
</evidence>
<comment type="subcellular location">
    <subcellularLocation>
        <location evidence="1">Cell membrane</location>
        <topology evidence="1">Multi-pass membrane protein</topology>
    </subcellularLocation>
</comment>
<proteinExistence type="inferred from homology"/>
<sequence length="173" mass="18445">MLPVLQSLLVVVTAFIFQAAVVPHISIMGAKPNVILIVAALYGIMHGPSAGALAGFTGGLLCDLLSGVYVGLGLLSKSLVGFFAGLVQRAIFVENIILPMAAIFVATGISELVYVVFLFLLGETVPLKLLIINIILPTAIYNALLTPFVYATLRRFMVAKQDTPAIRIAEKYN</sequence>
<dbReference type="GO" id="GO:0005886">
    <property type="term" value="C:plasma membrane"/>
    <property type="evidence" value="ECO:0007669"/>
    <property type="project" value="UniProtKB-SubCell"/>
</dbReference>
<evidence type="ECO:0000256" key="1">
    <source>
        <dbReference type="ARBA" id="ARBA00004651"/>
    </source>
</evidence>
<dbReference type="GO" id="GO:0008360">
    <property type="term" value="P:regulation of cell shape"/>
    <property type="evidence" value="ECO:0007669"/>
    <property type="project" value="UniProtKB-KW"/>
</dbReference>
<dbReference type="Proteomes" id="UP000178086">
    <property type="component" value="Unassembled WGS sequence"/>
</dbReference>
<feature type="transmembrane region" description="Helical" evidence="8">
    <location>
        <begin position="34"/>
        <end position="56"/>
    </location>
</feature>
<feature type="transmembrane region" description="Helical" evidence="8">
    <location>
        <begin position="96"/>
        <end position="121"/>
    </location>
</feature>
<keyword evidence="7 8" id="KW-0472">Membrane</keyword>
<gene>
    <name evidence="9" type="ORF">A2074_06860</name>
</gene>
<dbReference type="EMBL" id="MELI01000063">
    <property type="protein sequence ID" value="OFW33575.1"/>
    <property type="molecule type" value="Genomic_DNA"/>
</dbReference>
<evidence type="ECO:0000256" key="4">
    <source>
        <dbReference type="ARBA" id="ARBA00022692"/>
    </source>
</evidence>
<evidence type="ECO:0000256" key="7">
    <source>
        <dbReference type="ARBA" id="ARBA00023136"/>
    </source>
</evidence>
<dbReference type="Pfam" id="PF04093">
    <property type="entry name" value="MreD"/>
    <property type="match status" value="1"/>
</dbReference>
<evidence type="ECO:0000256" key="5">
    <source>
        <dbReference type="ARBA" id="ARBA00022960"/>
    </source>
</evidence>
<evidence type="ECO:0000256" key="6">
    <source>
        <dbReference type="ARBA" id="ARBA00022989"/>
    </source>
</evidence>
<organism evidence="9 10">
    <name type="scientific">Candidatus Aquicultor primus</name>
    <dbReference type="NCBI Taxonomy" id="1797195"/>
    <lineage>
        <taxon>Bacteria</taxon>
        <taxon>Bacillati</taxon>
        <taxon>Actinomycetota</taxon>
        <taxon>Candidatus Aquicultoria</taxon>
        <taxon>Candidatus Aquicultorales</taxon>
        <taxon>Candidatus Aquicultoraceae</taxon>
        <taxon>Candidatus Aquicultor</taxon>
    </lineage>
</organism>
<protein>
    <submittedName>
        <fullName evidence="9">Rod shape-determining protein MreD</fullName>
    </submittedName>
</protein>
<dbReference type="NCBIfam" id="TIGR03426">
    <property type="entry name" value="shape_MreD"/>
    <property type="match status" value="1"/>
</dbReference>
<evidence type="ECO:0000256" key="8">
    <source>
        <dbReference type="SAM" id="Phobius"/>
    </source>
</evidence>
<dbReference type="Gene3D" id="1.10.1760.20">
    <property type="match status" value="1"/>
</dbReference>
<keyword evidence="3" id="KW-1003">Cell membrane</keyword>
<reference evidence="9 10" key="1">
    <citation type="journal article" date="2016" name="Nat. Commun.">
        <title>Thousands of microbial genomes shed light on interconnected biogeochemical processes in an aquifer system.</title>
        <authorList>
            <person name="Anantharaman K."/>
            <person name="Brown C.T."/>
            <person name="Hug L.A."/>
            <person name="Sharon I."/>
            <person name="Castelle C.J."/>
            <person name="Probst A.J."/>
            <person name="Thomas B.C."/>
            <person name="Singh A."/>
            <person name="Wilkins M.J."/>
            <person name="Karaoz U."/>
            <person name="Brodie E.L."/>
            <person name="Williams K.H."/>
            <person name="Hubbard S.S."/>
            <person name="Banfield J.F."/>
        </authorList>
    </citation>
    <scope>NUCLEOTIDE SEQUENCE [LARGE SCALE GENOMIC DNA]</scope>
</reference>
<comment type="caution">
    <text evidence="9">The sequence shown here is derived from an EMBL/GenBank/DDBJ whole genome shotgun (WGS) entry which is preliminary data.</text>
</comment>
<dbReference type="PIRSF" id="PIRSF037497">
    <property type="entry name" value="MreD_Clostridium/Treponema_prd"/>
    <property type="match status" value="1"/>
</dbReference>
<comment type="similarity">
    <text evidence="2">Belongs to the MreD family.</text>
</comment>
<feature type="transmembrane region" description="Helical" evidence="8">
    <location>
        <begin position="127"/>
        <end position="151"/>
    </location>
</feature>
<name>A0A1F2UR51_9ACTN</name>
<accession>A0A1F2UR51</accession>
<feature type="transmembrane region" description="Helical" evidence="8">
    <location>
        <begin position="6"/>
        <end position="27"/>
    </location>
</feature>
<evidence type="ECO:0000313" key="10">
    <source>
        <dbReference type="Proteomes" id="UP000178086"/>
    </source>
</evidence>
<dbReference type="InterPro" id="IPR007227">
    <property type="entry name" value="Cell_shape_determining_MreD"/>
</dbReference>
<keyword evidence="6 8" id="KW-1133">Transmembrane helix</keyword>
<evidence type="ECO:0000313" key="9">
    <source>
        <dbReference type="EMBL" id="OFW33575.1"/>
    </source>
</evidence>
<feature type="transmembrane region" description="Helical" evidence="8">
    <location>
        <begin position="68"/>
        <end position="87"/>
    </location>
</feature>
<keyword evidence="5" id="KW-0133">Cell shape</keyword>
<dbReference type="InterPro" id="IPR017225">
    <property type="entry name" value="Cell_shape_determin_MreD_prd"/>
</dbReference>
<keyword evidence="4 8" id="KW-0812">Transmembrane</keyword>
<evidence type="ECO:0000256" key="3">
    <source>
        <dbReference type="ARBA" id="ARBA00022475"/>
    </source>
</evidence>